<gene>
    <name evidence="8" type="ORF">PACTADRAFT_49575</name>
</gene>
<evidence type="ECO:0000256" key="5">
    <source>
        <dbReference type="ARBA" id="ARBA00022824"/>
    </source>
</evidence>
<reference evidence="9" key="1">
    <citation type="submission" date="2016-05" db="EMBL/GenBank/DDBJ databases">
        <title>Comparative genomics of biotechnologically important yeasts.</title>
        <authorList>
            <consortium name="DOE Joint Genome Institute"/>
            <person name="Riley R."/>
            <person name="Haridas S."/>
            <person name="Wolfe K.H."/>
            <person name="Lopes M.R."/>
            <person name="Hittinger C.T."/>
            <person name="Goker M."/>
            <person name="Salamov A."/>
            <person name="Wisecaver J."/>
            <person name="Long T.M."/>
            <person name="Aerts A.L."/>
            <person name="Barry K."/>
            <person name="Choi C."/>
            <person name="Clum A."/>
            <person name="Coughlan A.Y."/>
            <person name="Deshpande S."/>
            <person name="Douglass A.P."/>
            <person name="Hanson S.J."/>
            <person name="Klenk H.-P."/>
            <person name="Labutti K."/>
            <person name="Lapidus A."/>
            <person name="Lindquist E."/>
            <person name="Lipzen A."/>
            <person name="Meier-Kolthoff J.P."/>
            <person name="Ohm R.A."/>
            <person name="Otillar R.P."/>
            <person name="Pangilinan J."/>
            <person name="Peng Y."/>
            <person name="Rokas A."/>
            <person name="Rosa C.A."/>
            <person name="Scheuner C."/>
            <person name="Sibirny A.A."/>
            <person name="Slot J.C."/>
            <person name="Stielow J.B."/>
            <person name="Sun H."/>
            <person name="Kurtzman C.P."/>
            <person name="Blackwell M."/>
            <person name="Grigoriev I.V."/>
            <person name="Jeffries T.W."/>
        </authorList>
    </citation>
    <scope>NUCLEOTIDE SEQUENCE [LARGE SCALE GENOMIC DNA]</scope>
    <source>
        <strain evidence="9">NRRL Y-2460</strain>
    </source>
</reference>
<keyword evidence="5" id="KW-0256">Endoplasmic reticulum</keyword>
<dbReference type="PANTHER" id="PTHR13254">
    <property type="entry name" value="GOLGI AUTOANTIGEN, GOLGIN SUBFAMILY A, 7"/>
    <property type="match status" value="1"/>
</dbReference>
<evidence type="ECO:0000256" key="6">
    <source>
        <dbReference type="ARBA" id="ARBA00023136"/>
    </source>
</evidence>
<keyword evidence="6" id="KW-0472">Membrane</keyword>
<evidence type="ECO:0000256" key="3">
    <source>
        <dbReference type="ARBA" id="ARBA00011396"/>
    </source>
</evidence>
<sequence>MSLKSSSATIDETRPISISLTSSFNNNNNINNNNINNNVSAMNTLNDKFEAIEAGDSISAKKHTGYSQENQKGNYSGTAGGAGALGASAGTGAATGDTESNNDELLFFNYNEYSVYDYFKLDSSKISLRNEQPLVITHFPNPYVEMGQDQFNKTRIVRIPRRYDVIGDAYPKFSNVLPGYEKAALIDPYLASTNNTECLSGKLIVSSDSNEDRKFIIRGKHRDQFFGVSSVSPLSNYLNLKEFQEIINQINAYLKKIYDAQNYSNIFWGILDTLTLSLSSHFFNNVMNDRLQAKELEKYVSELNNNGILKERGIKLISPRRSGYLSLDFQIPRPIL</sequence>
<dbReference type="Pfam" id="PF10256">
    <property type="entry name" value="Erf4"/>
    <property type="match status" value="1"/>
</dbReference>
<evidence type="ECO:0000313" key="9">
    <source>
        <dbReference type="Proteomes" id="UP000094236"/>
    </source>
</evidence>
<dbReference type="GO" id="GO:0005789">
    <property type="term" value="C:endoplasmic reticulum membrane"/>
    <property type="evidence" value="ECO:0007669"/>
    <property type="project" value="UniProtKB-SubCell"/>
</dbReference>
<name>A0A1E4TWR9_PACTA</name>
<evidence type="ECO:0000256" key="2">
    <source>
        <dbReference type="ARBA" id="ARBA00007732"/>
    </source>
</evidence>
<dbReference type="STRING" id="669874.A0A1E4TWR9"/>
<dbReference type="InterPro" id="IPR019383">
    <property type="entry name" value="Golgin_A_7/ERF4"/>
</dbReference>
<proteinExistence type="inferred from homology"/>
<comment type="similarity">
    <text evidence="2">Belongs to the ERF4 family.</text>
</comment>
<evidence type="ECO:0000313" key="8">
    <source>
        <dbReference type="EMBL" id="ODV96179.1"/>
    </source>
</evidence>
<comment type="subcellular location">
    <subcellularLocation>
        <location evidence="1">Endoplasmic reticulum membrane</location>
        <topology evidence="1">Peripheral membrane protein</topology>
    </subcellularLocation>
</comment>
<dbReference type="AlphaFoldDB" id="A0A1E4TWR9"/>
<dbReference type="Proteomes" id="UP000094236">
    <property type="component" value="Unassembled WGS sequence"/>
</dbReference>
<evidence type="ECO:0000256" key="4">
    <source>
        <dbReference type="ARBA" id="ARBA00018463"/>
    </source>
</evidence>
<evidence type="ECO:0000256" key="1">
    <source>
        <dbReference type="ARBA" id="ARBA00004406"/>
    </source>
</evidence>
<protein>
    <recommendedName>
        <fullName evidence="4">Ras modification protein ERF4</fullName>
    </recommendedName>
</protein>
<feature type="domain" description="Golgin subfamily A member 7/ERF4" evidence="7">
    <location>
        <begin position="156"/>
        <end position="328"/>
    </location>
</feature>
<dbReference type="PANTHER" id="PTHR13254:SF0">
    <property type="entry name" value="GOLGIN SUBFAMILY A MEMBER 7_ERF4 DOMAIN-CONTAINING PROTEIN"/>
    <property type="match status" value="1"/>
</dbReference>
<dbReference type="GO" id="GO:0031211">
    <property type="term" value="C:endoplasmic reticulum palmitoyltransferase complex"/>
    <property type="evidence" value="ECO:0007669"/>
    <property type="project" value="TreeGrafter"/>
</dbReference>
<organism evidence="8 9">
    <name type="scientific">Pachysolen tannophilus NRRL Y-2460</name>
    <dbReference type="NCBI Taxonomy" id="669874"/>
    <lineage>
        <taxon>Eukaryota</taxon>
        <taxon>Fungi</taxon>
        <taxon>Dikarya</taxon>
        <taxon>Ascomycota</taxon>
        <taxon>Saccharomycotina</taxon>
        <taxon>Pichiomycetes</taxon>
        <taxon>Pachysolenaceae</taxon>
        <taxon>Pachysolen</taxon>
    </lineage>
</organism>
<evidence type="ECO:0000259" key="7">
    <source>
        <dbReference type="Pfam" id="PF10256"/>
    </source>
</evidence>
<dbReference type="OrthoDB" id="5377273at2759"/>
<accession>A0A1E4TWR9</accession>
<dbReference type="GO" id="GO:0006612">
    <property type="term" value="P:protein targeting to membrane"/>
    <property type="evidence" value="ECO:0007669"/>
    <property type="project" value="TreeGrafter"/>
</dbReference>
<dbReference type="InterPro" id="IPR051371">
    <property type="entry name" value="Ras_palmitoyltransferase"/>
</dbReference>
<dbReference type="EMBL" id="KV454013">
    <property type="protein sequence ID" value="ODV96179.1"/>
    <property type="molecule type" value="Genomic_DNA"/>
</dbReference>
<keyword evidence="9" id="KW-1185">Reference proteome</keyword>
<comment type="subunit">
    <text evidence="3">Interacts with ERF2.</text>
</comment>